<dbReference type="Pfam" id="PF18136">
    <property type="entry name" value="DNApol_Exo"/>
    <property type="match status" value="1"/>
</dbReference>
<dbReference type="Proteomes" id="UP001626550">
    <property type="component" value="Unassembled WGS sequence"/>
</dbReference>
<dbReference type="FunFam" id="3.30.420.390:FF:000004">
    <property type="entry name" value="DNA polymerase subunit gamma-1, mitochondrial"/>
    <property type="match status" value="1"/>
</dbReference>
<name>A0ABD2Q5Q4_9PLAT</name>
<dbReference type="PANTHER" id="PTHR10267">
    <property type="entry name" value="DNA POLYMERASE SUBUNIT GAMMA-1"/>
    <property type="match status" value="1"/>
</dbReference>
<gene>
    <name evidence="2" type="ORF">Ciccas_007357</name>
</gene>
<evidence type="ECO:0000313" key="3">
    <source>
        <dbReference type="Proteomes" id="UP001626550"/>
    </source>
</evidence>
<dbReference type="EMBL" id="JBJKFK010001118">
    <property type="protein sequence ID" value="KAL3314036.1"/>
    <property type="molecule type" value="Genomic_DNA"/>
</dbReference>
<dbReference type="PANTHER" id="PTHR10267:SF0">
    <property type="entry name" value="DNA POLYMERASE SUBUNIT GAMMA-1"/>
    <property type="match status" value="1"/>
</dbReference>
<dbReference type="InterPro" id="IPR041336">
    <property type="entry name" value="DNApol_Exo"/>
</dbReference>
<dbReference type="AlphaFoldDB" id="A0ABD2Q5Q4"/>
<comment type="caution">
    <text evidence="2">The sequence shown here is derived from an EMBL/GenBank/DDBJ whole genome shotgun (WGS) entry which is preliminary data.</text>
</comment>
<dbReference type="PRINTS" id="PR00867">
    <property type="entry name" value="DNAPOLG"/>
</dbReference>
<accession>A0ABD2Q5Q4</accession>
<sequence length="526" mass="60465">MSMSLLKNYKYRQFNTHTTSFIKILRRFSSSAYFNEVNIQMIDRDLRNILFGAKNDKRQTIPKDVLRNLVSHGVDIRNKRPLLPQESFRLPSFVGEDVSEHVYQISHEISKPYIKLINSFLFDPPPLPKTWSQVPGWTKQVYNSDGSCKQVVVPDGDVFVFDTEILVQEGPAPKLAVALSPTNWYSWTSPTLNTGTPQNQDLSLDEFVRFSSGCEKVPKCIIGHFVSFDRARIADEYSIKDSGIRFLDTLSLHMCVSGLTSLQRNLKVSANKKNFNNKVWKQFTNHTSTKSDADEDSEVSLEWLPKTSLNSLKDVYKLYCEKDPPVDKSTRNVFVKGTKEEVLEDFQNLMTYCASDVLMTYSVFQKLLPIFRQRFPHPTTLCGMLEMGSLYLPVSDAWLKFIHKSQSAFHEITNKNRRMLMKLADDAVAKFGGHSQAYKNDPWLWDLDWETNKRLANKPAEKLSEAENKLSKLPNWYTKLIEKPVLDHVDDGPVLITLYQSIAPKLLRLCWQGIPLHLDSVRLSHL</sequence>
<keyword evidence="3" id="KW-1185">Reference proteome</keyword>
<proteinExistence type="predicted"/>
<reference evidence="2 3" key="1">
    <citation type="submission" date="2024-11" db="EMBL/GenBank/DDBJ databases">
        <title>Adaptive evolution of stress response genes in parasites aligns with host niche diversity.</title>
        <authorList>
            <person name="Hahn C."/>
            <person name="Resl P."/>
        </authorList>
    </citation>
    <scope>NUCLEOTIDE SEQUENCE [LARGE SCALE GENOMIC DNA]</scope>
    <source>
        <strain evidence="2">EGGRZ-B1_66</strain>
        <tissue evidence="2">Body</tissue>
    </source>
</reference>
<protein>
    <recommendedName>
        <fullName evidence="1">DNA mitochondrial polymerase exonuclease domain-containing protein</fullName>
    </recommendedName>
</protein>
<evidence type="ECO:0000259" key="1">
    <source>
        <dbReference type="Pfam" id="PF18136"/>
    </source>
</evidence>
<evidence type="ECO:0000313" key="2">
    <source>
        <dbReference type="EMBL" id="KAL3314036.1"/>
    </source>
</evidence>
<dbReference type="InterPro" id="IPR002297">
    <property type="entry name" value="DNA-dir_DNA_pol_A_mt"/>
</dbReference>
<dbReference type="Gene3D" id="3.30.420.390">
    <property type="match status" value="2"/>
</dbReference>
<organism evidence="2 3">
    <name type="scientific">Cichlidogyrus casuarinus</name>
    <dbReference type="NCBI Taxonomy" id="1844966"/>
    <lineage>
        <taxon>Eukaryota</taxon>
        <taxon>Metazoa</taxon>
        <taxon>Spiralia</taxon>
        <taxon>Lophotrochozoa</taxon>
        <taxon>Platyhelminthes</taxon>
        <taxon>Monogenea</taxon>
        <taxon>Monopisthocotylea</taxon>
        <taxon>Dactylogyridea</taxon>
        <taxon>Ancyrocephalidae</taxon>
        <taxon>Cichlidogyrus</taxon>
    </lineage>
</organism>
<dbReference type="SUPFAM" id="SSF53098">
    <property type="entry name" value="Ribonuclease H-like"/>
    <property type="match status" value="1"/>
</dbReference>
<feature type="domain" description="DNA mitochondrial polymerase exonuclease" evidence="1">
    <location>
        <begin position="86"/>
        <end position="371"/>
    </location>
</feature>
<dbReference type="InterPro" id="IPR012337">
    <property type="entry name" value="RNaseH-like_sf"/>
</dbReference>